<name>A0A815DHN1_9BILA</name>
<evidence type="ECO:0000313" key="4">
    <source>
        <dbReference type="Proteomes" id="UP000663834"/>
    </source>
</evidence>
<evidence type="ECO:0000313" key="2">
    <source>
        <dbReference type="EMBL" id="CAF1400532.1"/>
    </source>
</evidence>
<accession>A0A815DHN1</accession>
<dbReference type="Proteomes" id="UP000676336">
    <property type="component" value="Unassembled WGS sequence"/>
</dbReference>
<dbReference type="EMBL" id="CAJNOW010000883">
    <property type="protein sequence ID" value="CAF1297215.1"/>
    <property type="molecule type" value="Genomic_DNA"/>
</dbReference>
<evidence type="ECO:0008006" key="5">
    <source>
        <dbReference type="Google" id="ProtNLM"/>
    </source>
</evidence>
<organism evidence="1 4">
    <name type="scientific">Rotaria magnacalcarata</name>
    <dbReference type="NCBI Taxonomy" id="392030"/>
    <lineage>
        <taxon>Eukaryota</taxon>
        <taxon>Metazoa</taxon>
        <taxon>Spiralia</taxon>
        <taxon>Gnathifera</taxon>
        <taxon>Rotifera</taxon>
        <taxon>Eurotatoria</taxon>
        <taxon>Bdelloidea</taxon>
        <taxon>Philodinida</taxon>
        <taxon>Philodinidae</taxon>
        <taxon>Rotaria</taxon>
    </lineage>
</organism>
<dbReference type="Proteomes" id="UP000663834">
    <property type="component" value="Unassembled WGS sequence"/>
</dbReference>
<evidence type="ECO:0000313" key="1">
    <source>
        <dbReference type="EMBL" id="CAF1297215.1"/>
    </source>
</evidence>
<protein>
    <recommendedName>
        <fullName evidence="5">FLYWCH-type domain-containing protein</fullName>
    </recommendedName>
</protein>
<dbReference type="AlphaFoldDB" id="A0A815DHN1"/>
<dbReference type="EMBL" id="CAJNOV010010304">
    <property type="protein sequence ID" value="CAF1400532.1"/>
    <property type="molecule type" value="Genomic_DNA"/>
</dbReference>
<gene>
    <name evidence="2" type="ORF">CJN711_LOCUS21943</name>
    <name evidence="1" type="ORF">KQP761_LOCUS4587</name>
    <name evidence="3" type="ORF">SMN809_LOCUS27693</name>
</gene>
<evidence type="ECO:0000313" key="3">
    <source>
        <dbReference type="EMBL" id="CAF4338475.1"/>
    </source>
</evidence>
<proteinExistence type="predicted"/>
<sequence>MLWLTSYENDQIIQTLGDHNHEPVHSARALVEAHTTINNAAKKPINTSHDIVADSISKLSDHAVASLPNLQNLKRTVQQILKRLQNPLPLPENRNSLVIDSLFTKTNGNHTFLQHDSDPIDQCLLIFSTKKQLKMLESRIHIYLDGTFSVVPEFSFQLYTIHVTYLDQILPAVYVLLPDEYLLYLKKNCHRWADIPLRKNTMFIQTYVKRN</sequence>
<reference evidence="1" key="1">
    <citation type="submission" date="2021-02" db="EMBL/GenBank/DDBJ databases">
        <authorList>
            <person name="Nowell W R."/>
        </authorList>
    </citation>
    <scope>NUCLEOTIDE SEQUENCE</scope>
</reference>
<dbReference type="EMBL" id="CAJOBI010044045">
    <property type="protein sequence ID" value="CAF4338475.1"/>
    <property type="molecule type" value="Genomic_DNA"/>
</dbReference>
<comment type="caution">
    <text evidence="1">The sequence shown here is derived from an EMBL/GenBank/DDBJ whole genome shotgun (WGS) entry which is preliminary data.</text>
</comment>
<dbReference type="Proteomes" id="UP000663855">
    <property type="component" value="Unassembled WGS sequence"/>
</dbReference>
<dbReference type="OrthoDB" id="10000082at2759"/>